<sequence>MPLPALREELCLHAGPPAANGAPTWTLQDPVSNRFFRIDWPTFLILSHWHAGDPQRIAAEVSAEAPLEVDGQDVEGVLEFLARSELLQCTGSADTQRLRRADAARHQSAWTWLLHHYLFFRLPLWRPDLWLERMAPVVDVLFRPTFLRLTLLALILGSLGVLRQWEHFSATLVDTLNWNGAKAYLAVLVGVKLLHELGHAFTAKRLGCRVPSMGIAFLVMWPVAYTDVNDAWKLPRRQDRLKVGAAGVLTELIIAAWATLAWALLPDGSARGAAFLLATTSWIATVAINASPFLRFDGYFLLADWLDTPNLHTRAFALARWKMRELLFALGEDKPESLPAPRERFLIGFAWLTWIYRLVLFLGIALLVYNYFFKLLGVFLFAVEIAWFILMPFKNEIAEWHKRWPQIRHSARGRRWLLAGGALLVAGILPLDFIVEGQGLLKPERSYALYSPAAARLESALPPHGTAIKAGTPLLMLSSPELAARAQAIAARTARLNRQLDMAAVNPETHAELPLLREERRRLAEEAQGNAAEQARLTPAAPFDGVWVDPQADLQAGDWVGKSAPLATLVDPTRWRVDTYLEEQELGRVRLGDSGRFFPETPGMPAIALRVTAIDSDAVHELPDAPLATLHGGHILVRQQDHRLLTERSVFRVTLEAETRPGGLHVTRGTVTIHGQGESLLGRYLRSATGVLIRESGW</sequence>
<dbReference type="GO" id="GO:0005737">
    <property type="term" value="C:cytoplasm"/>
    <property type="evidence" value="ECO:0007669"/>
    <property type="project" value="TreeGrafter"/>
</dbReference>
<feature type="transmembrane region" description="Helical" evidence="7">
    <location>
        <begin position="271"/>
        <end position="290"/>
    </location>
</feature>
<protein>
    <submittedName>
        <fullName evidence="9">HlyD family efflux transporter periplasmic adaptor subunit</fullName>
    </submittedName>
</protein>
<dbReference type="PANTHER" id="PTHR13325:SF3">
    <property type="entry name" value="MEMBRANE-BOUND TRANSCRIPTION FACTOR SITE-2 PROTEASE"/>
    <property type="match status" value="1"/>
</dbReference>
<dbReference type="RefSeq" id="WP_148579301.1">
    <property type="nucleotide sequence ID" value="NZ_JAVEUW010000010.1"/>
</dbReference>
<feature type="transmembrane region" description="Helical" evidence="7">
    <location>
        <begin position="375"/>
        <end position="395"/>
    </location>
</feature>
<comment type="cofactor">
    <cofactor evidence="1">
        <name>Zn(2+)</name>
        <dbReference type="ChEBI" id="CHEBI:29105"/>
    </cofactor>
</comment>
<keyword evidence="5 7" id="KW-1133">Transmembrane helix</keyword>
<accession>A0A6C2CSF7</accession>
<evidence type="ECO:0000256" key="7">
    <source>
        <dbReference type="SAM" id="Phobius"/>
    </source>
</evidence>
<feature type="transmembrane region" description="Helical" evidence="7">
    <location>
        <begin position="345"/>
        <end position="369"/>
    </location>
</feature>
<name>A0A6C2CSF7_9RHOO</name>
<evidence type="ECO:0000259" key="8">
    <source>
        <dbReference type="Pfam" id="PF02163"/>
    </source>
</evidence>
<dbReference type="GO" id="GO:0031293">
    <property type="term" value="P:membrane protein intracellular domain proteolysis"/>
    <property type="evidence" value="ECO:0007669"/>
    <property type="project" value="TreeGrafter"/>
</dbReference>
<evidence type="ECO:0000313" key="10">
    <source>
        <dbReference type="Proteomes" id="UP000389128"/>
    </source>
</evidence>
<dbReference type="Pfam" id="PF02163">
    <property type="entry name" value="Peptidase_M50"/>
    <property type="match status" value="1"/>
</dbReference>
<keyword evidence="10" id="KW-1185">Reference proteome</keyword>
<dbReference type="PANTHER" id="PTHR13325">
    <property type="entry name" value="PROTEASE M50 MEMBRANE-BOUND TRANSCRIPTION FACTOR SITE 2 PROTEASE"/>
    <property type="match status" value="1"/>
</dbReference>
<dbReference type="Proteomes" id="UP000389128">
    <property type="component" value="Unassembled WGS sequence"/>
</dbReference>
<proteinExistence type="inferred from homology"/>
<dbReference type="GO" id="GO:0016020">
    <property type="term" value="C:membrane"/>
    <property type="evidence" value="ECO:0007669"/>
    <property type="project" value="InterPro"/>
</dbReference>
<evidence type="ECO:0000313" key="9">
    <source>
        <dbReference type="EMBL" id="TYC56563.1"/>
    </source>
</evidence>
<organism evidence="9 10">
    <name type="scientific">Zoogloea oleivorans</name>
    <dbReference type="NCBI Taxonomy" id="1552750"/>
    <lineage>
        <taxon>Bacteria</taxon>
        <taxon>Pseudomonadati</taxon>
        <taxon>Pseudomonadota</taxon>
        <taxon>Betaproteobacteria</taxon>
        <taxon>Rhodocyclales</taxon>
        <taxon>Zoogloeaceae</taxon>
        <taxon>Zoogloea</taxon>
    </lineage>
</organism>
<dbReference type="InterPro" id="IPR008915">
    <property type="entry name" value="Peptidase_M50"/>
</dbReference>
<comment type="similarity">
    <text evidence="3">Belongs to the peptidase M50B family.</text>
</comment>
<feature type="domain" description="Peptidase M50" evidence="8">
    <location>
        <begin position="184"/>
        <end position="267"/>
    </location>
</feature>
<dbReference type="InterPro" id="IPR001193">
    <property type="entry name" value="MBTPS2"/>
</dbReference>
<evidence type="ECO:0000256" key="3">
    <source>
        <dbReference type="ARBA" id="ARBA00007931"/>
    </source>
</evidence>
<keyword evidence="6 7" id="KW-0472">Membrane</keyword>
<dbReference type="EMBL" id="SDKK01000010">
    <property type="protein sequence ID" value="TYC56563.1"/>
    <property type="molecule type" value="Genomic_DNA"/>
</dbReference>
<evidence type="ECO:0000256" key="1">
    <source>
        <dbReference type="ARBA" id="ARBA00001947"/>
    </source>
</evidence>
<dbReference type="GO" id="GO:0012505">
    <property type="term" value="C:endomembrane system"/>
    <property type="evidence" value="ECO:0007669"/>
    <property type="project" value="UniProtKB-SubCell"/>
</dbReference>
<dbReference type="OrthoDB" id="9759690at2"/>
<keyword evidence="4 7" id="KW-0812">Transmembrane</keyword>
<gene>
    <name evidence="9" type="ORF">ETQ85_11965</name>
</gene>
<evidence type="ECO:0000256" key="2">
    <source>
        <dbReference type="ARBA" id="ARBA00004127"/>
    </source>
</evidence>
<feature type="transmembrane region" description="Helical" evidence="7">
    <location>
        <begin position="145"/>
        <end position="162"/>
    </location>
</feature>
<comment type="subcellular location">
    <subcellularLocation>
        <location evidence="2">Endomembrane system</location>
        <topology evidence="2">Multi-pass membrane protein</topology>
    </subcellularLocation>
</comment>
<feature type="transmembrane region" description="Helical" evidence="7">
    <location>
        <begin position="243"/>
        <end position="265"/>
    </location>
</feature>
<evidence type="ECO:0000256" key="5">
    <source>
        <dbReference type="ARBA" id="ARBA00022989"/>
    </source>
</evidence>
<reference evidence="9 10" key="1">
    <citation type="submission" date="2019-01" db="EMBL/GenBank/DDBJ databases">
        <title>Zoogloea oleivorans genome sequencing and assembly.</title>
        <authorList>
            <person name="Tancsics A."/>
            <person name="Farkas M."/>
            <person name="Kriszt B."/>
            <person name="Maroti G."/>
            <person name="Horvath B."/>
        </authorList>
    </citation>
    <scope>NUCLEOTIDE SEQUENCE [LARGE SCALE GENOMIC DNA]</scope>
    <source>
        <strain evidence="9 10">Buc</strain>
    </source>
</reference>
<comment type="caution">
    <text evidence="9">The sequence shown here is derived from an EMBL/GenBank/DDBJ whole genome shotgun (WGS) entry which is preliminary data.</text>
</comment>
<evidence type="ECO:0000256" key="6">
    <source>
        <dbReference type="ARBA" id="ARBA00023136"/>
    </source>
</evidence>
<dbReference type="GO" id="GO:0004222">
    <property type="term" value="F:metalloendopeptidase activity"/>
    <property type="evidence" value="ECO:0007669"/>
    <property type="project" value="InterPro"/>
</dbReference>
<dbReference type="AlphaFoldDB" id="A0A6C2CSF7"/>
<evidence type="ECO:0000256" key="4">
    <source>
        <dbReference type="ARBA" id="ARBA00022692"/>
    </source>
</evidence>